<feature type="compositionally biased region" description="Low complexity" evidence="2">
    <location>
        <begin position="106"/>
        <end position="121"/>
    </location>
</feature>
<organism evidence="4">
    <name type="scientific">Caenorhabditis brenneri</name>
    <name type="common">Nematode worm</name>
    <dbReference type="NCBI Taxonomy" id="135651"/>
    <lineage>
        <taxon>Eukaryota</taxon>
        <taxon>Metazoa</taxon>
        <taxon>Ecdysozoa</taxon>
        <taxon>Nematoda</taxon>
        <taxon>Chromadorea</taxon>
        <taxon>Rhabditida</taxon>
        <taxon>Rhabditina</taxon>
        <taxon>Rhabditomorpha</taxon>
        <taxon>Rhabditoidea</taxon>
        <taxon>Rhabditidae</taxon>
        <taxon>Peloderinae</taxon>
        <taxon>Caenorhabditis</taxon>
    </lineage>
</organism>
<dbReference type="InParanoid" id="G0NCY1"/>
<dbReference type="AlphaFoldDB" id="G0NCY1"/>
<sequence length="121" mass="13286">MDTVERVKLKRAILKRVKEENAQLAKESIVLGKKAAEKKAEALELEKEVAAKRAELREKQLRNAARQNAIDKAIAIGLTSRHIRRREVGEPAGAVDNNASQAAPCDSDSPNNDSSTSTRLE</sequence>
<evidence type="ECO:0000313" key="4">
    <source>
        <dbReference type="Proteomes" id="UP000008068"/>
    </source>
</evidence>
<dbReference type="Proteomes" id="UP000008068">
    <property type="component" value="Unassembled WGS sequence"/>
</dbReference>
<feature type="coiled-coil region" evidence="1">
    <location>
        <begin position="7"/>
        <end position="62"/>
    </location>
</feature>
<name>G0NCY1_CAEBE</name>
<keyword evidence="4" id="KW-1185">Reference proteome</keyword>
<accession>G0NCY1</accession>
<evidence type="ECO:0000256" key="2">
    <source>
        <dbReference type="SAM" id="MobiDB-lite"/>
    </source>
</evidence>
<dbReference type="EMBL" id="GL379865">
    <property type="protein sequence ID" value="EGT57764.1"/>
    <property type="molecule type" value="Genomic_DNA"/>
</dbReference>
<evidence type="ECO:0000256" key="1">
    <source>
        <dbReference type="SAM" id="Coils"/>
    </source>
</evidence>
<proteinExistence type="predicted"/>
<protein>
    <submittedName>
        <fullName evidence="3">Uncharacterized protein</fullName>
    </submittedName>
</protein>
<reference evidence="4" key="1">
    <citation type="submission" date="2011-07" db="EMBL/GenBank/DDBJ databases">
        <authorList>
            <consortium name="Caenorhabditis brenneri Sequencing and Analysis Consortium"/>
            <person name="Wilson R.K."/>
        </authorList>
    </citation>
    <scope>NUCLEOTIDE SEQUENCE [LARGE SCALE GENOMIC DNA]</scope>
    <source>
        <strain evidence="4">PB2801</strain>
    </source>
</reference>
<feature type="region of interest" description="Disordered" evidence="2">
    <location>
        <begin position="87"/>
        <end position="121"/>
    </location>
</feature>
<evidence type="ECO:0000313" key="3">
    <source>
        <dbReference type="EMBL" id="EGT57764.1"/>
    </source>
</evidence>
<gene>
    <name evidence="3" type="ORF">CAEBREN_06812</name>
</gene>
<keyword evidence="1" id="KW-0175">Coiled coil</keyword>
<dbReference type="HOGENOM" id="CLU_2040140_0_0_1"/>